<proteinExistence type="predicted"/>
<evidence type="ECO:0000256" key="1">
    <source>
        <dbReference type="SAM" id="MobiDB-lite"/>
    </source>
</evidence>
<keyword evidence="3" id="KW-1185">Reference proteome</keyword>
<sequence>MRDRQWTRAKTIAQGTALLQSANNRETQAVPPKRERLLSPLGAKTPFPYTLAL</sequence>
<organism evidence="2 3">
    <name type="scientific">Saccharospirillum salsuginis</name>
    <dbReference type="NCBI Taxonomy" id="418750"/>
    <lineage>
        <taxon>Bacteria</taxon>
        <taxon>Pseudomonadati</taxon>
        <taxon>Pseudomonadota</taxon>
        <taxon>Gammaproteobacteria</taxon>
        <taxon>Oceanospirillales</taxon>
        <taxon>Saccharospirillaceae</taxon>
        <taxon>Saccharospirillum</taxon>
    </lineage>
</organism>
<name>A0A918NCP2_9GAMM</name>
<reference evidence="2" key="2">
    <citation type="submission" date="2020-09" db="EMBL/GenBank/DDBJ databases">
        <authorList>
            <person name="Sun Q."/>
            <person name="Kim S."/>
        </authorList>
    </citation>
    <scope>NUCLEOTIDE SEQUENCE</scope>
    <source>
        <strain evidence="2">KCTC 22169</strain>
    </source>
</reference>
<dbReference type="Proteomes" id="UP000626148">
    <property type="component" value="Unassembled WGS sequence"/>
</dbReference>
<feature type="compositionally biased region" description="Polar residues" evidence="1">
    <location>
        <begin position="13"/>
        <end position="27"/>
    </location>
</feature>
<dbReference type="AlphaFoldDB" id="A0A918NCP2"/>
<evidence type="ECO:0000313" key="3">
    <source>
        <dbReference type="Proteomes" id="UP000626148"/>
    </source>
</evidence>
<dbReference type="EMBL" id="BMXR01000007">
    <property type="protein sequence ID" value="GGX60503.1"/>
    <property type="molecule type" value="Genomic_DNA"/>
</dbReference>
<comment type="caution">
    <text evidence="2">The sequence shown here is derived from an EMBL/GenBank/DDBJ whole genome shotgun (WGS) entry which is preliminary data.</text>
</comment>
<accession>A0A918NCP2</accession>
<protein>
    <submittedName>
        <fullName evidence="2">Uncharacterized protein</fullName>
    </submittedName>
</protein>
<evidence type="ECO:0000313" key="2">
    <source>
        <dbReference type="EMBL" id="GGX60503.1"/>
    </source>
</evidence>
<gene>
    <name evidence="2" type="ORF">GCM10007392_30660</name>
</gene>
<reference evidence="2" key="1">
    <citation type="journal article" date="2014" name="Int. J. Syst. Evol. Microbiol.">
        <title>Complete genome sequence of Corynebacterium casei LMG S-19264T (=DSM 44701T), isolated from a smear-ripened cheese.</title>
        <authorList>
            <consortium name="US DOE Joint Genome Institute (JGI-PGF)"/>
            <person name="Walter F."/>
            <person name="Albersmeier A."/>
            <person name="Kalinowski J."/>
            <person name="Ruckert C."/>
        </authorList>
    </citation>
    <scope>NUCLEOTIDE SEQUENCE</scope>
    <source>
        <strain evidence="2">KCTC 22169</strain>
    </source>
</reference>
<feature type="region of interest" description="Disordered" evidence="1">
    <location>
        <begin position="1"/>
        <end position="33"/>
    </location>
</feature>